<evidence type="ECO:0000313" key="9">
    <source>
        <dbReference type="Proteomes" id="UP000000305"/>
    </source>
</evidence>
<feature type="transmembrane region" description="Helical" evidence="5">
    <location>
        <begin position="601"/>
        <end position="620"/>
    </location>
</feature>
<evidence type="ECO:0000256" key="2">
    <source>
        <dbReference type="ARBA" id="ARBA00022692"/>
    </source>
</evidence>
<reference evidence="8 9" key="1">
    <citation type="journal article" date="2011" name="Science">
        <title>The ecoresponsive genome of Daphnia pulex.</title>
        <authorList>
            <person name="Colbourne J.K."/>
            <person name="Pfrender M.E."/>
            <person name="Gilbert D."/>
            <person name="Thomas W.K."/>
            <person name="Tucker A."/>
            <person name="Oakley T.H."/>
            <person name="Tokishita S."/>
            <person name="Aerts A."/>
            <person name="Arnold G.J."/>
            <person name="Basu M.K."/>
            <person name="Bauer D.J."/>
            <person name="Caceres C.E."/>
            <person name="Carmel L."/>
            <person name="Casola C."/>
            <person name="Choi J.H."/>
            <person name="Detter J.C."/>
            <person name="Dong Q."/>
            <person name="Dusheyko S."/>
            <person name="Eads B.D."/>
            <person name="Frohlich T."/>
            <person name="Geiler-Samerotte K.A."/>
            <person name="Gerlach D."/>
            <person name="Hatcher P."/>
            <person name="Jogdeo S."/>
            <person name="Krijgsveld J."/>
            <person name="Kriventseva E.V."/>
            <person name="Kultz D."/>
            <person name="Laforsch C."/>
            <person name="Lindquist E."/>
            <person name="Lopez J."/>
            <person name="Manak J.R."/>
            <person name="Muller J."/>
            <person name="Pangilinan J."/>
            <person name="Patwardhan R.P."/>
            <person name="Pitluck S."/>
            <person name="Pritham E.J."/>
            <person name="Rechtsteiner A."/>
            <person name="Rho M."/>
            <person name="Rogozin I.B."/>
            <person name="Sakarya O."/>
            <person name="Salamov A."/>
            <person name="Schaack S."/>
            <person name="Shapiro H."/>
            <person name="Shiga Y."/>
            <person name="Skalitzky C."/>
            <person name="Smith Z."/>
            <person name="Souvorov A."/>
            <person name="Sung W."/>
            <person name="Tang Z."/>
            <person name="Tsuchiya D."/>
            <person name="Tu H."/>
            <person name="Vos H."/>
            <person name="Wang M."/>
            <person name="Wolf Y.I."/>
            <person name="Yamagata H."/>
            <person name="Yamada T."/>
            <person name="Ye Y."/>
            <person name="Shaw J.R."/>
            <person name="Andrews J."/>
            <person name="Crease T.J."/>
            <person name="Tang H."/>
            <person name="Lucas S.M."/>
            <person name="Robertson H.M."/>
            <person name="Bork P."/>
            <person name="Koonin E.V."/>
            <person name="Zdobnov E.M."/>
            <person name="Grigoriev I.V."/>
            <person name="Lynch M."/>
            <person name="Boore J.L."/>
        </authorList>
    </citation>
    <scope>NUCLEOTIDE SEQUENCE [LARGE SCALE GENOMIC DNA]</scope>
</reference>
<dbReference type="HOGENOM" id="CLU_416954_0_0_1"/>
<dbReference type="PANTHER" id="PTHR21041">
    <property type="entry name" value="DENDRITIC CELL-SPECIFIC TRANSMEMBRANE PROTEIN"/>
    <property type="match status" value="1"/>
</dbReference>
<evidence type="ECO:0000313" key="8">
    <source>
        <dbReference type="EMBL" id="EFX71115.1"/>
    </source>
</evidence>
<dbReference type="EMBL" id="GL732613">
    <property type="protein sequence ID" value="EFX71115.1"/>
    <property type="molecule type" value="Genomic_DNA"/>
</dbReference>
<feature type="transmembrane region" description="Helical" evidence="5">
    <location>
        <begin position="237"/>
        <end position="255"/>
    </location>
</feature>
<gene>
    <name evidence="8" type="ORF">DAPPUDRAFT_112099</name>
</gene>
<comment type="subcellular location">
    <subcellularLocation>
        <location evidence="1">Membrane</location>
        <topology evidence="1">Multi-pass membrane protein</topology>
    </subcellularLocation>
</comment>
<dbReference type="InterPro" id="IPR051856">
    <property type="entry name" value="CSR-E3_Ligase_Protein"/>
</dbReference>
<evidence type="ECO:0000256" key="5">
    <source>
        <dbReference type="SAM" id="Phobius"/>
    </source>
</evidence>
<dbReference type="KEGG" id="dpx:DAPPUDRAFT_112099"/>
<sequence length="713" mass="80494">MLTVIVLCLGLIVLSESEINYESEHVLTVCDAFTIWYTRKGESIPECPQLPLATGFFNNLSAKVYEKQCEAANVTATTLPAQAGLLERSVLILKRLVDDVKDCLEQLGVALIHAAEDVSGLSSVGERWNHRVYSILAGFCFVIFHLQCRKFNPLLFNVLLGFLTSGLFYFVHLYYRNWLITWCFIGVAVFMGSPLYVQTWLPAMGVMTFIHLAIPFLGGILRLIIEAQLFFGPMLSLVINGFSILIHVICLIGLFIDEKLLVFKVLLLPLYQTFMSLFDHNDRHSELVDSIRRSVDDMTTGLFSSTDLKNKSVQQLNEMLTGRMRQLCTNMTTSWYTSCPVLFARSCTAYINQTELTKIDQGFEAAGQWLTGLIMPSSVGTGSVQRTLSKQICQQISNSACRTIDVVAYCSPDGTLYGQAYHTFLTAVEKLKASVVVQPWLQFNFTLFDSGPTVHISFDTDWVMIGRSIASFFLVISALFLLLRGFIQSAIFVRRYRTDFQFCFTKVGGIPWTSTFDIQLLVKVLLFFLSECVVRWTHEELQKIQFAEPEQGDARLAFNVQGNGTIARIMHSMLGGFNLQSKYCTRADSSVCTTPFFPVGWSTWVSLFSLTGLYFLTGLYRNKSNYIMCQLCDRFILRVRRERKEIKHKFSREECRRKRLVIQKIFSVKSASTVSLQAALDVELSSSAMSAAFTSNDVLVVAAVATNLKFDSY</sequence>
<keyword evidence="3 5" id="KW-1133">Transmembrane helix</keyword>
<evidence type="ECO:0000256" key="1">
    <source>
        <dbReference type="ARBA" id="ARBA00004141"/>
    </source>
</evidence>
<dbReference type="GO" id="GO:0016020">
    <property type="term" value="C:membrane"/>
    <property type="evidence" value="ECO:0007669"/>
    <property type="project" value="UniProtKB-SubCell"/>
</dbReference>
<dbReference type="AlphaFoldDB" id="E9HAY9"/>
<evidence type="ECO:0000256" key="4">
    <source>
        <dbReference type="ARBA" id="ARBA00023136"/>
    </source>
</evidence>
<keyword evidence="9" id="KW-1185">Reference proteome</keyword>
<dbReference type="InterPro" id="IPR012858">
    <property type="entry name" value="DC_STAMP-like"/>
</dbReference>
<feature type="signal peptide" evidence="6">
    <location>
        <begin position="1"/>
        <end position="17"/>
    </location>
</feature>
<dbReference type="Pfam" id="PF07782">
    <property type="entry name" value="DC_STAMP"/>
    <property type="match status" value="1"/>
</dbReference>
<dbReference type="OrthoDB" id="6353503at2759"/>
<protein>
    <recommendedName>
        <fullName evidence="7">Dendritic cell-specific transmembrane protein-like domain-containing protein</fullName>
    </recommendedName>
</protein>
<feature type="transmembrane region" description="Helical" evidence="5">
    <location>
        <begin position="154"/>
        <end position="171"/>
    </location>
</feature>
<keyword evidence="2 5" id="KW-0812">Transmembrane</keyword>
<feature type="domain" description="Dendritic cell-specific transmembrane protein-like" evidence="7">
    <location>
        <begin position="520"/>
        <end position="643"/>
    </location>
</feature>
<dbReference type="InParanoid" id="E9HAY9"/>
<feature type="chain" id="PRO_5003237967" description="Dendritic cell-specific transmembrane protein-like domain-containing protein" evidence="6">
    <location>
        <begin position="18"/>
        <end position="713"/>
    </location>
</feature>
<keyword evidence="4 5" id="KW-0472">Membrane</keyword>
<dbReference type="Proteomes" id="UP000000305">
    <property type="component" value="Unassembled WGS sequence"/>
</dbReference>
<evidence type="ECO:0000256" key="6">
    <source>
        <dbReference type="SAM" id="SignalP"/>
    </source>
</evidence>
<feature type="transmembrane region" description="Helical" evidence="5">
    <location>
        <begin position="178"/>
        <end position="197"/>
    </location>
</feature>
<feature type="transmembrane region" description="Helical" evidence="5">
    <location>
        <begin position="469"/>
        <end position="487"/>
    </location>
</feature>
<feature type="transmembrane region" description="Helical" evidence="5">
    <location>
        <begin position="203"/>
        <end position="225"/>
    </location>
</feature>
<name>E9HAY9_DAPPU</name>
<organism evidence="8 9">
    <name type="scientific">Daphnia pulex</name>
    <name type="common">Water flea</name>
    <dbReference type="NCBI Taxonomy" id="6669"/>
    <lineage>
        <taxon>Eukaryota</taxon>
        <taxon>Metazoa</taxon>
        <taxon>Ecdysozoa</taxon>
        <taxon>Arthropoda</taxon>
        <taxon>Crustacea</taxon>
        <taxon>Branchiopoda</taxon>
        <taxon>Diplostraca</taxon>
        <taxon>Cladocera</taxon>
        <taxon>Anomopoda</taxon>
        <taxon>Daphniidae</taxon>
        <taxon>Daphnia</taxon>
    </lineage>
</organism>
<keyword evidence="6" id="KW-0732">Signal</keyword>
<evidence type="ECO:0000256" key="3">
    <source>
        <dbReference type="ARBA" id="ARBA00022989"/>
    </source>
</evidence>
<accession>E9HAY9</accession>
<evidence type="ECO:0000259" key="7">
    <source>
        <dbReference type="Pfam" id="PF07782"/>
    </source>
</evidence>
<proteinExistence type="predicted"/>
<dbReference type="PANTHER" id="PTHR21041:SF9">
    <property type="entry name" value="DENDRITIC CELL-SPECIFIC TRANSMEMBRANE PROTEIN-LIKE DOMAIN-CONTAINING PROTEIN"/>
    <property type="match status" value="1"/>
</dbReference>